<protein>
    <submittedName>
        <fullName evidence="6">DegT/DnrJ/EryC1/StrS family aminotransferase</fullName>
    </submittedName>
</protein>
<dbReference type="GO" id="GO:0000271">
    <property type="term" value="P:polysaccharide biosynthetic process"/>
    <property type="evidence" value="ECO:0007669"/>
    <property type="project" value="TreeGrafter"/>
</dbReference>
<evidence type="ECO:0000313" key="7">
    <source>
        <dbReference type="Proteomes" id="UP000594778"/>
    </source>
</evidence>
<dbReference type="PANTHER" id="PTHR30244:SF9">
    <property type="entry name" value="PROTEIN RV3402C"/>
    <property type="match status" value="1"/>
</dbReference>
<dbReference type="PIRSF" id="PIRSF000390">
    <property type="entry name" value="PLP_StrS"/>
    <property type="match status" value="1"/>
</dbReference>
<comment type="similarity">
    <text evidence="2 5">Belongs to the DegT/DnrJ/EryC1 family.</text>
</comment>
<evidence type="ECO:0000256" key="1">
    <source>
        <dbReference type="ARBA" id="ARBA00022898"/>
    </source>
</evidence>
<evidence type="ECO:0000313" key="6">
    <source>
        <dbReference type="EMBL" id="QPS07164.1"/>
    </source>
</evidence>
<dbReference type="InterPro" id="IPR015421">
    <property type="entry name" value="PyrdxlP-dep_Trfase_major"/>
</dbReference>
<dbReference type="EMBL" id="CP065668">
    <property type="protein sequence ID" value="QPS07164.1"/>
    <property type="molecule type" value="Genomic_DNA"/>
</dbReference>
<dbReference type="Proteomes" id="UP000594778">
    <property type="component" value="Chromosome"/>
</dbReference>
<evidence type="ECO:0000256" key="2">
    <source>
        <dbReference type="ARBA" id="ARBA00037999"/>
    </source>
</evidence>
<reference evidence="6 7" key="1">
    <citation type="submission" date="2020-12" db="EMBL/GenBank/DDBJ databases">
        <title>FDA dAtabase for Regulatory Grade micrObial Sequences (FDA-ARGOS): Supporting development and validation of Infectious Disease Dx tests.</title>
        <authorList>
            <person name="Sproer C."/>
            <person name="Gronow S."/>
            <person name="Severitt S."/>
            <person name="Schroder I."/>
            <person name="Tallon L."/>
            <person name="Sadzewicz L."/>
            <person name="Zhao X."/>
            <person name="Boylan J."/>
            <person name="Ott S."/>
            <person name="Bowen H."/>
            <person name="Vavikolanu K."/>
            <person name="Mehta A."/>
            <person name="Aluvathingal J."/>
            <person name="Nadendla S."/>
            <person name="Lowell S."/>
            <person name="Myers T."/>
            <person name="Yan Y."/>
            <person name="Sichtig H."/>
        </authorList>
    </citation>
    <scope>NUCLEOTIDE SEQUENCE [LARGE SCALE GENOMIC DNA]</scope>
    <source>
        <strain evidence="6 7">FDAARGOS_909</strain>
    </source>
</reference>
<name>A0A7T2S1L6_DELAC</name>
<organism evidence="6 7">
    <name type="scientific">Delftia acidovorans</name>
    <name type="common">Pseudomonas acidovorans</name>
    <name type="synonym">Comamonas acidovorans</name>
    <dbReference type="NCBI Taxonomy" id="80866"/>
    <lineage>
        <taxon>Bacteria</taxon>
        <taxon>Pseudomonadati</taxon>
        <taxon>Pseudomonadota</taxon>
        <taxon>Betaproteobacteria</taxon>
        <taxon>Burkholderiales</taxon>
        <taxon>Comamonadaceae</taxon>
        <taxon>Delftia</taxon>
    </lineage>
</organism>
<dbReference type="GO" id="GO:0008483">
    <property type="term" value="F:transaminase activity"/>
    <property type="evidence" value="ECO:0007669"/>
    <property type="project" value="UniProtKB-KW"/>
</dbReference>
<gene>
    <name evidence="6" type="ORF">I6G66_23150</name>
</gene>
<keyword evidence="1 4" id="KW-0663">Pyridoxal phosphate</keyword>
<feature type="modified residue" description="N6-(pyridoxal phosphate)lysine" evidence="4">
    <location>
        <position position="191"/>
    </location>
</feature>
<feature type="active site" description="Proton acceptor" evidence="3">
    <location>
        <position position="191"/>
    </location>
</feature>
<dbReference type="PANTHER" id="PTHR30244">
    <property type="entry name" value="TRANSAMINASE"/>
    <property type="match status" value="1"/>
</dbReference>
<dbReference type="Gene3D" id="3.40.640.10">
    <property type="entry name" value="Type I PLP-dependent aspartate aminotransferase-like (Major domain)"/>
    <property type="match status" value="1"/>
</dbReference>
<sequence>MSGDITGSDWVPLLVPDMPSPQVLMPWLERMHAARHYSNFGPLVRELEAEFAQLFAIPVDELTTVTNATLGLELVLSALDMPRGSRVLLPAFTFVATATAVVRAGHIPVLADVDSNTWMLTPEIARAACTETHIDAVLPVATFGMPHDMQAWQLFEQETGLPVVVDAAAAYGSQWLQGAQGTLVFSMHATKSLPAGEGGLVVSTRPGLAARVRQLSNFGINLDPASGMPVGALASVGSNAKLSEYHAAICLASLQIWKDHAYQRRLLQSELVNALDEACDQRLTWQMPGVAGGLQAPSLLCVRLPSERFRVALERCCNQDRIMVRRWYQPLLQDMPALMSSVITLNTDCARSLARTLLGLPFFLGMNLNQKELIRHAARRAWIECSGEC</sequence>
<keyword evidence="6" id="KW-0808">Transferase</keyword>
<dbReference type="InterPro" id="IPR015424">
    <property type="entry name" value="PyrdxlP-dep_Trfase"/>
</dbReference>
<keyword evidence="6" id="KW-0032">Aminotransferase</keyword>
<proteinExistence type="inferred from homology"/>
<dbReference type="AlphaFoldDB" id="A0A7T2S1L6"/>
<dbReference type="InterPro" id="IPR000653">
    <property type="entry name" value="DegT/StrS_aminotransferase"/>
</dbReference>
<dbReference type="GO" id="GO:0030170">
    <property type="term" value="F:pyridoxal phosphate binding"/>
    <property type="evidence" value="ECO:0007669"/>
    <property type="project" value="TreeGrafter"/>
</dbReference>
<dbReference type="Pfam" id="PF01041">
    <property type="entry name" value="DegT_DnrJ_EryC1"/>
    <property type="match status" value="1"/>
</dbReference>
<evidence type="ECO:0000256" key="5">
    <source>
        <dbReference type="RuleBase" id="RU004508"/>
    </source>
</evidence>
<accession>A0A7T2S1L6</accession>
<evidence type="ECO:0000256" key="4">
    <source>
        <dbReference type="PIRSR" id="PIRSR000390-2"/>
    </source>
</evidence>
<dbReference type="RefSeq" id="WP_197954723.1">
    <property type="nucleotide sequence ID" value="NZ_CP065668.1"/>
</dbReference>
<evidence type="ECO:0000256" key="3">
    <source>
        <dbReference type="PIRSR" id="PIRSR000390-1"/>
    </source>
</evidence>
<dbReference type="SUPFAM" id="SSF53383">
    <property type="entry name" value="PLP-dependent transferases"/>
    <property type="match status" value="1"/>
</dbReference>